<name>A0A6J2YZ69_SITOR</name>
<dbReference type="KEGG" id="soy:115891722"/>
<feature type="region of interest" description="Disordered" evidence="1">
    <location>
        <begin position="145"/>
        <end position="166"/>
    </location>
</feature>
<reference evidence="4" key="1">
    <citation type="submission" date="2025-08" db="UniProtKB">
        <authorList>
            <consortium name="RefSeq"/>
        </authorList>
    </citation>
    <scope>IDENTIFICATION</scope>
    <source>
        <tissue evidence="4">Gonads</tissue>
    </source>
</reference>
<dbReference type="AlphaFoldDB" id="A0A6J2YZ69"/>
<dbReference type="OrthoDB" id="6623216at2759"/>
<dbReference type="PANTHER" id="PTHR19446">
    <property type="entry name" value="REVERSE TRANSCRIPTASES"/>
    <property type="match status" value="1"/>
</dbReference>
<gene>
    <name evidence="4" type="primary">LOC115891722</name>
</gene>
<feature type="compositionally biased region" description="Polar residues" evidence="1">
    <location>
        <begin position="150"/>
        <end position="166"/>
    </location>
</feature>
<dbReference type="Pfam" id="PF00078">
    <property type="entry name" value="RVT_1"/>
    <property type="match status" value="1"/>
</dbReference>
<dbReference type="InParanoid" id="A0A6J2YZ69"/>
<sequence>MSFRYRRKLYEHLILIRLNEELDRIGTLSARQYGFRKGRQTIHAIEHVLLIARQAADYAPNNRKLCAVITLDVQNAFNSASWQIILDEMQKWGISSSLTNMVASYLSERTILIEDDTAKRHINVTSGVPQVSALGVSAWPNTMEYPVQRPTGNGNARRSNTNRLCR</sequence>
<evidence type="ECO:0000313" key="4">
    <source>
        <dbReference type="RefSeq" id="XP_030768120.1"/>
    </source>
</evidence>
<dbReference type="RefSeq" id="XP_030768120.1">
    <property type="nucleotide sequence ID" value="XM_030912260.1"/>
</dbReference>
<dbReference type="GeneID" id="115891722"/>
<evidence type="ECO:0000259" key="2">
    <source>
        <dbReference type="Pfam" id="PF00078"/>
    </source>
</evidence>
<dbReference type="Proteomes" id="UP000504635">
    <property type="component" value="Unplaced"/>
</dbReference>
<evidence type="ECO:0000256" key="1">
    <source>
        <dbReference type="SAM" id="MobiDB-lite"/>
    </source>
</evidence>
<accession>A0A6J2YZ69</accession>
<dbReference type="InterPro" id="IPR000477">
    <property type="entry name" value="RT_dom"/>
</dbReference>
<keyword evidence="3" id="KW-1185">Reference proteome</keyword>
<evidence type="ECO:0000313" key="3">
    <source>
        <dbReference type="Proteomes" id="UP000504635"/>
    </source>
</evidence>
<protein>
    <submittedName>
        <fullName evidence="4">Uncharacterized protein LOC115891722</fullName>
    </submittedName>
</protein>
<organism evidence="3 4">
    <name type="scientific">Sitophilus oryzae</name>
    <name type="common">Rice weevil</name>
    <name type="synonym">Curculio oryzae</name>
    <dbReference type="NCBI Taxonomy" id="7048"/>
    <lineage>
        <taxon>Eukaryota</taxon>
        <taxon>Metazoa</taxon>
        <taxon>Ecdysozoa</taxon>
        <taxon>Arthropoda</taxon>
        <taxon>Hexapoda</taxon>
        <taxon>Insecta</taxon>
        <taxon>Pterygota</taxon>
        <taxon>Neoptera</taxon>
        <taxon>Endopterygota</taxon>
        <taxon>Coleoptera</taxon>
        <taxon>Polyphaga</taxon>
        <taxon>Cucujiformia</taxon>
        <taxon>Curculionidae</taxon>
        <taxon>Dryophthorinae</taxon>
        <taxon>Sitophilus</taxon>
    </lineage>
</organism>
<proteinExistence type="predicted"/>
<feature type="domain" description="Reverse transcriptase" evidence="2">
    <location>
        <begin position="8"/>
        <end position="146"/>
    </location>
</feature>